<accession>A0A4P7YA97</accession>
<protein>
    <submittedName>
        <fullName evidence="1">Phenol hydroxylase</fullName>
    </submittedName>
</protein>
<dbReference type="AlphaFoldDB" id="A0A4P7YA97"/>
<name>A0A4P7YA97_PSEVE</name>
<dbReference type="GO" id="GO:0018662">
    <property type="term" value="F:phenol 2-monooxygenase activity"/>
    <property type="evidence" value="ECO:0007669"/>
    <property type="project" value="InterPro"/>
</dbReference>
<dbReference type="Proteomes" id="UP000298274">
    <property type="component" value="Chromosome"/>
</dbReference>
<dbReference type="Gene3D" id="3.10.20.560">
    <property type="entry name" value="Phenol hydroxylase"/>
    <property type="match status" value="1"/>
</dbReference>
<sequence length="118" mass="13227">MPVVARKEYVGVARDRVENFNGKQLVYASWDHHLLFAAPFLLCLTPQTTFAQLLETALAPLLQADPDAALIDWQHVQWLKDNQPWVPDLDASLVANGIGHKDQLRFKTPGLNTLCATH</sequence>
<dbReference type="EMBL" id="CP039631">
    <property type="protein sequence ID" value="QCG67593.1"/>
    <property type="molecule type" value="Genomic_DNA"/>
</dbReference>
<dbReference type="KEGG" id="pvr:PverR02_14675"/>
<gene>
    <name evidence="1" type="ORF">E4167_25365</name>
</gene>
<reference evidence="2" key="1">
    <citation type="submission" date="2019-04" db="EMBL/GenBank/DDBJ databases">
        <title>Complete genome sequence of Pseudomonas veronii strain PVy, a versatile degrader capable of using multiple contaminants as sole carbon sources.</title>
        <authorList>
            <person name="Lopez-Echartea E."/>
            <person name="Ridl J."/>
            <person name="Pajer P."/>
            <person name="Strejcek M."/>
            <person name="Suman J."/>
            <person name="Uhlik O."/>
        </authorList>
    </citation>
    <scope>NUCLEOTIDE SEQUENCE [LARGE SCALE GENOMIC DNA]</scope>
    <source>
        <strain evidence="2">Pvy</strain>
    </source>
</reference>
<dbReference type="GeneID" id="47556396"/>
<organism evidence="1 2">
    <name type="scientific">Pseudomonas veronii</name>
    <dbReference type="NCBI Taxonomy" id="76761"/>
    <lineage>
        <taxon>Bacteria</taxon>
        <taxon>Pseudomonadati</taxon>
        <taxon>Pseudomonadota</taxon>
        <taxon>Gammaproteobacteria</taxon>
        <taxon>Pseudomonadales</taxon>
        <taxon>Pseudomonadaceae</taxon>
        <taxon>Pseudomonas</taxon>
    </lineage>
</organism>
<evidence type="ECO:0000313" key="2">
    <source>
        <dbReference type="Proteomes" id="UP000298274"/>
    </source>
</evidence>
<dbReference type="RefSeq" id="WP_046484115.1">
    <property type="nucleotide sequence ID" value="NZ_CP018420.1"/>
</dbReference>
<evidence type="ECO:0000313" key="1">
    <source>
        <dbReference type="EMBL" id="QCG67593.1"/>
    </source>
</evidence>
<dbReference type="InterPro" id="IPR043010">
    <property type="entry name" value="Phenol_hydroxylase_sf"/>
</dbReference>
<proteinExistence type="predicted"/>
<dbReference type="InterPro" id="IPR006756">
    <property type="entry name" value="Phenol_hydroxylase"/>
</dbReference>
<dbReference type="Pfam" id="PF04663">
    <property type="entry name" value="Phenol_monoox"/>
    <property type="match status" value="1"/>
</dbReference>